<sequence>MNTQDALAAFIERWFEKYQQNLPTIAFDLKWPSLCYAEDADDGHFCPWRPVEQTPSSDMFTRLSQALETDIHPDIVSYYTSFWSAPLSASSNEGDLVLLQAWNEEDMERLRANLIGHALAKHKQKHPLTFFFACTEPDDGILSINNDDGTVWLEYPGKKPVRQVDGSLGSFLARLTPQ</sequence>
<evidence type="ECO:0000256" key="1">
    <source>
        <dbReference type="ARBA" id="ARBA00022475"/>
    </source>
</evidence>
<dbReference type="OrthoDB" id="5599437at2"/>
<dbReference type="CDD" id="cd16323">
    <property type="entry name" value="Syd"/>
    <property type="match status" value="1"/>
</dbReference>
<gene>
    <name evidence="4" type="ORF">F0U83_09955</name>
</gene>
<dbReference type="GO" id="GO:0009898">
    <property type="term" value="C:cytoplasmic side of plasma membrane"/>
    <property type="evidence" value="ECO:0007669"/>
    <property type="project" value="InterPro"/>
</dbReference>
<dbReference type="Pfam" id="PF07348">
    <property type="entry name" value="Syd"/>
    <property type="match status" value="1"/>
</dbReference>
<dbReference type="NCBIfam" id="NF003439">
    <property type="entry name" value="PRK04968.1"/>
    <property type="match status" value="1"/>
</dbReference>
<protein>
    <submittedName>
        <fullName evidence="4">SecY-interacting protein</fullName>
    </submittedName>
</protein>
<dbReference type="Gene3D" id="3.40.1580.20">
    <property type="entry name" value="Syd protein"/>
    <property type="match status" value="1"/>
</dbReference>
<keyword evidence="5" id="KW-1185">Reference proteome</keyword>
<evidence type="ECO:0000256" key="2">
    <source>
        <dbReference type="ARBA" id="ARBA00022519"/>
    </source>
</evidence>
<accession>A0A5P1RBH4</accession>
<keyword evidence="2" id="KW-0997">Cell inner membrane</keyword>
<evidence type="ECO:0000313" key="4">
    <source>
        <dbReference type="EMBL" id="QEQ97014.1"/>
    </source>
</evidence>
<evidence type="ECO:0000256" key="3">
    <source>
        <dbReference type="ARBA" id="ARBA00023136"/>
    </source>
</evidence>
<organism evidence="4 5">
    <name type="scientific">Neptunomonas concharum</name>
    <dbReference type="NCBI Taxonomy" id="1031538"/>
    <lineage>
        <taxon>Bacteria</taxon>
        <taxon>Pseudomonadati</taxon>
        <taxon>Pseudomonadota</taxon>
        <taxon>Gammaproteobacteria</taxon>
        <taxon>Oceanospirillales</taxon>
        <taxon>Oceanospirillaceae</taxon>
        <taxon>Neptunomonas</taxon>
    </lineage>
</organism>
<dbReference type="KEGG" id="ncu:F0U83_09955"/>
<evidence type="ECO:0000313" key="5">
    <source>
        <dbReference type="Proteomes" id="UP000324760"/>
    </source>
</evidence>
<dbReference type="RefSeq" id="WP_138987677.1">
    <property type="nucleotide sequence ID" value="NZ_CP043869.1"/>
</dbReference>
<name>A0A5P1RBH4_9GAMM</name>
<reference evidence="4 5" key="1">
    <citation type="journal article" date="2019" name="Biochem. Eng. J.">
        <title>Metabolic engineering of the marine bacteria Neptunomonas concharum for the production of acetoin and meso-2,3-butanediol from acetate.</title>
        <authorList>
            <person name="Li W."/>
            <person name="Pu N."/>
            <person name="Liu C.-X."/>
            <person name="Yuan Q.-P."/>
            <person name="Li Z.-J."/>
        </authorList>
    </citation>
    <scope>NUCLEOTIDE SEQUENCE [LARGE SCALE GENOMIC DNA]</scope>
    <source>
        <strain evidence="4 5">JCM17730</strain>
    </source>
</reference>
<dbReference type="InterPro" id="IPR038228">
    <property type="entry name" value="Syd_sf"/>
</dbReference>
<keyword evidence="1" id="KW-1003">Cell membrane</keyword>
<proteinExistence type="predicted"/>
<keyword evidence="3" id="KW-0472">Membrane</keyword>
<dbReference type="Proteomes" id="UP000324760">
    <property type="component" value="Chromosome"/>
</dbReference>
<dbReference type="AlphaFoldDB" id="A0A5P1RBH4"/>
<dbReference type="EMBL" id="CP043869">
    <property type="protein sequence ID" value="QEQ97014.1"/>
    <property type="molecule type" value="Genomic_DNA"/>
</dbReference>
<dbReference type="InterPro" id="IPR009948">
    <property type="entry name" value="Syd"/>
</dbReference>